<proteinExistence type="predicted"/>
<accession>A0A8S0Z377</accession>
<dbReference type="EMBL" id="CADEBC010000232">
    <property type="protein sequence ID" value="CAB3226924.1"/>
    <property type="molecule type" value="Genomic_DNA"/>
</dbReference>
<dbReference type="Proteomes" id="UP000494106">
    <property type="component" value="Unassembled WGS sequence"/>
</dbReference>
<dbReference type="OrthoDB" id="3265906at2759"/>
<comment type="caution">
    <text evidence="1">The sequence shown here is derived from an EMBL/GenBank/DDBJ whole genome shotgun (WGS) entry which is preliminary data.</text>
</comment>
<protein>
    <submittedName>
        <fullName evidence="1">Uncharacterized protein</fullName>
    </submittedName>
</protein>
<gene>
    <name evidence="1" type="ORF">APLA_LOCUS3148</name>
</gene>
<reference evidence="1 2" key="1">
    <citation type="submission" date="2020-04" db="EMBL/GenBank/DDBJ databases">
        <authorList>
            <person name="Wallbank WR R."/>
            <person name="Pardo Diaz C."/>
            <person name="Kozak K."/>
            <person name="Martin S."/>
            <person name="Jiggins C."/>
            <person name="Moest M."/>
            <person name="Warren A I."/>
            <person name="Byers J.R.P. K."/>
            <person name="Montejo-Kovacevich G."/>
            <person name="Yen C E."/>
        </authorList>
    </citation>
    <scope>NUCLEOTIDE SEQUENCE [LARGE SCALE GENOMIC DNA]</scope>
</reference>
<evidence type="ECO:0000313" key="1">
    <source>
        <dbReference type="EMBL" id="CAB3226924.1"/>
    </source>
</evidence>
<keyword evidence="2" id="KW-1185">Reference proteome</keyword>
<dbReference type="AlphaFoldDB" id="A0A8S0Z377"/>
<sequence length="228" mass="26187">MSLTKLLKAPIKLFKKDVISFVIIRRYDLGLLEDKLRYISVKPTTSVSKLRQKVWHLLDLPDFCEEVIILKSDDDCVIPLTDLRKGNDPQHPFLLEVWLPGSQIQSNTGLHSKLLTIQNGEEHSQFDRTKIFNRDGTEDICPSNSSQSTLSNETIALNKFRIRDERAINHVLTDFKKSDLSCRMSSSSFFKLNARKSRDNFTLILMKMQSDLSSLNNKLSSLENRITT</sequence>
<name>A0A8S0Z377_ARCPL</name>
<evidence type="ECO:0000313" key="2">
    <source>
        <dbReference type="Proteomes" id="UP000494106"/>
    </source>
</evidence>
<organism evidence="1 2">
    <name type="scientific">Arctia plantaginis</name>
    <name type="common">Wood tiger moth</name>
    <name type="synonym">Phalaena plantaginis</name>
    <dbReference type="NCBI Taxonomy" id="874455"/>
    <lineage>
        <taxon>Eukaryota</taxon>
        <taxon>Metazoa</taxon>
        <taxon>Ecdysozoa</taxon>
        <taxon>Arthropoda</taxon>
        <taxon>Hexapoda</taxon>
        <taxon>Insecta</taxon>
        <taxon>Pterygota</taxon>
        <taxon>Neoptera</taxon>
        <taxon>Endopterygota</taxon>
        <taxon>Lepidoptera</taxon>
        <taxon>Glossata</taxon>
        <taxon>Ditrysia</taxon>
        <taxon>Noctuoidea</taxon>
        <taxon>Erebidae</taxon>
        <taxon>Arctiinae</taxon>
        <taxon>Arctia</taxon>
    </lineage>
</organism>